<reference evidence="2" key="1">
    <citation type="journal article" date="2012" name="Nat. Biotechnol.">
        <title>Reference genome sequence of the model plant Setaria.</title>
        <authorList>
            <person name="Bennetzen J.L."/>
            <person name="Schmutz J."/>
            <person name="Wang H."/>
            <person name="Percifield R."/>
            <person name="Hawkins J."/>
            <person name="Pontaroli A.C."/>
            <person name="Estep M."/>
            <person name="Feng L."/>
            <person name="Vaughn J.N."/>
            <person name="Grimwood J."/>
            <person name="Jenkins J."/>
            <person name="Barry K."/>
            <person name="Lindquist E."/>
            <person name="Hellsten U."/>
            <person name="Deshpande S."/>
            <person name="Wang X."/>
            <person name="Wu X."/>
            <person name="Mitros T."/>
            <person name="Triplett J."/>
            <person name="Yang X."/>
            <person name="Ye C.Y."/>
            <person name="Mauro-Herrera M."/>
            <person name="Wang L."/>
            <person name="Li P."/>
            <person name="Sharma M."/>
            <person name="Sharma R."/>
            <person name="Ronald P.C."/>
            <person name="Panaud O."/>
            <person name="Kellogg E.A."/>
            <person name="Brutnell T.P."/>
            <person name="Doust A.N."/>
            <person name="Tuskan G.A."/>
            <person name="Rokhsar D."/>
            <person name="Devos K.M."/>
        </authorList>
    </citation>
    <scope>NUCLEOTIDE SEQUENCE [LARGE SCALE GENOMIC DNA]</scope>
    <source>
        <strain evidence="2">cv. Yugu1</strain>
    </source>
</reference>
<protein>
    <submittedName>
        <fullName evidence="1">Uncharacterized protein</fullName>
    </submittedName>
</protein>
<dbReference type="Gramene" id="KQL09666">
    <property type="protein sequence ID" value="KQL09666"/>
    <property type="gene ID" value="SETIT_008955mg"/>
</dbReference>
<dbReference type="Proteomes" id="UP000004995">
    <property type="component" value="Unassembled WGS sequence"/>
</dbReference>
<dbReference type="InParanoid" id="K3Y417"/>
<evidence type="ECO:0000313" key="2">
    <source>
        <dbReference type="Proteomes" id="UP000004995"/>
    </source>
</evidence>
<dbReference type="EMBL" id="AGNK02002249">
    <property type="status" value="NOT_ANNOTATED_CDS"/>
    <property type="molecule type" value="Genomic_DNA"/>
</dbReference>
<proteinExistence type="predicted"/>
<name>K3Y417_SETIT</name>
<dbReference type="AlphaFoldDB" id="K3Y417"/>
<reference evidence="1" key="2">
    <citation type="submission" date="2018-08" db="UniProtKB">
        <authorList>
            <consortium name="EnsemblPlants"/>
        </authorList>
    </citation>
    <scope>IDENTIFICATION</scope>
    <source>
        <strain evidence="1">Yugu1</strain>
    </source>
</reference>
<dbReference type="EnsemblPlants" id="KQL09666">
    <property type="protein sequence ID" value="KQL09666"/>
    <property type="gene ID" value="SETIT_008955mg"/>
</dbReference>
<organism evidence="1 2">
    <name type="scientific">Setaria italica</name>
    <name type="common">Foxtail millet</name>
    <name type="synonym">Panicum italicum</name>
    <dbReference type="NCBI Taxonomy" id="4555"/>
    <lineage>
        <taxon>Eukaryota</taxon>
        <taxon>Viridiplantae</taxon>
        <taxon>Streptophyta</taxon>
        <taxon>Embryophyta</taxon>
        <taxon>Tracheophyta</taxon>
        <taxon>Spermatophyta</taxon>
        <taxon>Magnoliopsida</taxon>
        <taxon>Liliopsida</taxon>
        <taxon>Poales</taxon>
        <taxon>Poaceae</taxon>
        <taxon>PACMAD clade</taxon>
        <taxon>Panicoideae</taxon>
        <taxon>Panicodae</taxon>
        <taxon>Paniceae</taxon>
        <taxon>Cenchrinae</taxon>
        <taxon>Setaria</taxon>
    </lineage>
</organism>
<keyword evidence="2" id="KW-1185">Reference proteome</keyword>
<evidence type="ECO:0000313" key="1">
    <source>
        <dbReference type="EnsemblPlants" id="KQL09666"/>
    </source>
</evidence>
<accession>K3Y417</accession>
<dbReference type="HOGENOM" id="CLU_3400091_0_0_1"/>
<sequence>MLVQYLISFLGYWLVILADDVRCFAGIVQEY</sequence>